<feature type="compositionally biased region" description="Basic and acidic residues" evidence="10">
    <location>
        <begin position="39"/>
        <end position="54"/>
    </location>
</feature>
<dbReference type="AlphaFoldDB" id="A0A2I0BFH7"/>
<dbReference type="InterPro" id="IPR012337">
    <property type="entry name" value="RNaseH-like_sf"/>
</dbReference>
<gene>
    <name evidence="12" type="ORF">AXF42_Ash003178</name>
</gene>
<evidence type="ECO:0000256" key="5">
    <source>
        <dbReference type="ARBA" id="ARBA00023015"/>
    </source>
</evidence>
<dbReference type="GO" id="GO:0008270">
    <property type="term" value="F:zinc ion binding"/>
    <property type="evidence" value="ECO:0007669"/>
    <property type="project" value="UniProtKB-KW"/>
</dbReference>
<evidence type="ECO:0000256" key="6">
    <source>
        <dbReference type="ARBA" id="ARBA00023125"/>
    </source>
</evidence>
<comment type="subcellular location">
    <subcellularLocation>
        <location evidence="1">Nucleus</location>
    </subcellularLocation>
</comment>
<dbReference type="InterPro" id="IPR052035">
    <property type="entry name" value="ZnF_BED_domain_contain"/>
</dbReference>
<evidence type="ECO:0000256" key="9">
    <source>
        <dbReference type="PROSITE-ProRule" id="PRU00027"/>
    </source>
</evidence>
<evidence type="ECO:0000256" key="2">
    <source>
        <dbReference type="ARBA" id="ARBA00022723"/>
    </source>
</evidence>
<dbReference type="InterPro" id="IPR008906">
    <property type="entry name" value="HATC_C_dom"/>
</dbReference>
<evidence type="ECO:0000256" key="8">
    <source>
        <dbReference type="ARBA" id="ARBA00023242"/>
    </source>
</evidence>
<organism evidence="12 13">
    <name type="scientific">Apostasia shenzhenica</name>
    <dbReference type="NCBI Taxonomy" id="1088818"/>
    <lineage>
        <taxon>Eukaryota</taxon>
        <taxon>Viridiplantae</taxon>
        <taxon>Streptophyta</taxon>
        <taxon>Embryophyta</taxon>
        <taxon>Tracheophyta</taxon>
        <taxon>Spermatophyta</taxon>
        <taxon>Magnoliopsida</taxon>
        <taxon>Liliopsida</taxon>
        <taxon>Asparagales</taxon>
        <taxon>Orchidaceae</taxon>
        <taxon>Apostasioideae</taxon>
        <taxon>Apostasia</taxon>
    </lineage>
</organism>
<dbReference type="InterPro" id="IPR036236">
    <property type="entry name" value="Znf_C2H2_sf"/>
</dbReference>
<evidence type="ECO:0000259" key="11">
    <source>
        <dbReference type="PROSITE" id="PS50808"/>
    </source>
</evidence>
<dbReference type="InterPro" id="IPR003656">
    <property type="entry name" value="Znf_BED"/>
</dbReference>
<dbReference type="Pfam" id="PF05699">
    <property type="entry name" value="Dimer_Tnp_hAT"/>
    <property type="match status" value="1"/>
</dbReference>
<reference evidence="12 13" key="1">
    <citation type="journal article" date="2017" name="Nature">
        <title>The Apostasia genome and the evolution of orchids.</title>
        <authorList>
            <person name="Zhang G.Q."/>
            <person name="Liu K.W."/>
            <person name="Li Z."/>
            <person name="Lohaus R."/>
            <person name="Hsiao Y.Y."/>
            <person name="Niu S.C."/>
            <person name="Wang J.Y."/>
            <person name="Lin Y.C."/>
            <person name="Xu Q."/>
            <person name="Chen L.J."/>
            <person name="Yoshida K."/>
            <person name="Fujiwara S."/>
            <person name="Wang Z.W."/>
            <person name="Zhang Y.Q."/>
            <person name="Mitsuda N."/>
            <person name="Wang M."/>
            <person name="Liu G.H."/>
            <person name="Pecoraro L."/>
            <person name="Huang H.X."/>
            <person name="Xiao X.J."/>
            <person name="Lin M."/>
            <person name="Wu X.Y."/>
            <person name="Wu W.L."/>
            <person name="Chen Y.Y."/>
            <person name="Chang S.B."/>
            <person name="Sakamoto S."/>
            <person name="Ohme-Takagi M."/>
            <person name="Yagi M."/>
            <person name="Zeng S.J."/>
            <person name="Shen C.Y."/>
            <person name="Yeh C.M."/>
            <person name="Luo Y.B."/>
            <person name="Tsai W.C."/>
            <person name="Van de Peer Y."/>
            <person name="Liu Z.J."/>
        </authorList>
    </citation>
    <scope>NUCLEOTIDE SEQUENCE [LARGE SCALE GENOMIC DNA]</scope>
    <source>
        <strain evidence="13">cv. Shenzhen</strain>
        <tissue evidence="12">Stem</tissue>
    </source>
</reference>
<feature type="domain" description="BED-type" evidence="11">
    <location>
        <begin position="78"/>
        <end position="136"/>
    </location>
</feature>
<keyword evidence="4" id="KW-0862">Zinc</keyword>
<dbReference type="PANTHER" id="PTHR46481">
    <property type="entry name" value="ZINC FINGER BED DOMAIN-CONTAINING PROTEIN 4"/>
    <property type="match status" value="1"/>
</dbReference>
<evidence type="ECO:0000256" key="7">
    <source>
        <dbReference type="ARBA" id="ARBA00023163"/>
    </source>
</evidence>
<evidence type="ECO:0000256" key="1">
    <source>
        <dbReference type="ARBA" id="ARBA00004123"/>
    </source>
</evidence>
<dbReference type="SMART" id="SM00614">
    <property type="entry name" value="ZnF_BED"/>
    <property type="match status" value="1"/>
</dbReference>
<feature type="compositionally biased region" description="Low complexity" evidence="10">
    <location>
        <begin position="1"/>
        <end position="13"/>
    </location>
</feature>
<protein>
    <submittedName>
        <fullName evidence="12">AC transposase</fullName>
    </submittedName>
</protein>
<feature type="compositionally biased region" description="Low complexity" evidence="10">
    <location>
        <begin position="64"/>
        <end position="73"/>
    </location>
</feature>
<feature type="region of interest" description="Disordered" evidence="10">
    <location>
        <begin position="1"/>
        <end position="22"/>
    </location>
</feature>
<keyword evidence="8" id="KW-0539">Nucleus</keyword>
<dbReference type="GO" id="GO:0005634">
    <property type="term" value="C:nucleus"/>
    <property type="evidence" value="ECO:0007669"/>
    <property type="project" value="UniProtKB-SubCell"/>
</dbReference>
<evidence type="ECO:0000313" key="12">
    <source>
        <dbReference type="EMBL" id="PKA66524.1"/>
    </source>
</evidence>
<keyword evidence="3 9" id="KW-0863">Zinc-finger</keyword>
<dbReference type="SUPFAM" id="SSF53098">
    <property type="entry name" value="Ribonuclease H-like"/>
    <property type="match status" value="1"/>
</dbReference>
<dbReference type="OrthoDB" id="1893698at2759"/>
<evidence type="ECO:0000256" key="10">
    <source>
        <dbReference type="SAM" id="MobiDB-lite"/>
    </source>
</evidence>
<evidence type="ECO:0000256" key="4">
    <source>
        <dbReference type="ARBA" id="ARBA00022833"/>
    </source>
</evidence>
<dbReference type="PROSITE" id="PS50808">
    <property type="entry name" value="ZF_BED"/>
    <property type="match status" value="1"/>
</dbReference>
<dbReference type="PANTHER" id="PTHR46481:SF10">
    <property type="entry name" value="ZINC FINGER BED DOMAIN-CONTAINING PROTEIN 39"/>
    <property type="match status" value="1"/>
</dbReference>
<evidence type="ECO:0000313" key="13">
    <source>
        <dbReference type="Proteomes" id="UP000236161"/>
    </source>
</evidence>
<name>A0A2I0BFH7_9ASPA</name>
<evidence type="ECO:0000256" key="3">
    <source>
        <dbReference type="ARBA" id="ARBA00022771"/>
    </source>
</evidence>
<dbReference type="GO" id="GO:0046983">
    <property type="term" value="F:protein dimerization activity"/>
    <property type="evidence" value="ECO:0007669"/>
    <property type="project" value="InterPro"/>
</dbReference>
<feature type="region of interest" description="Disordered" evidence="10">
    <location>
        <begin position="38"/>
        <end position="76"/>
    </location>
</feature>
<proteinExistence type="predicted"/>
<dbReference type="GO" id="GO:0003677">
    <property type="term" value="F:DNA binding"/>
    <property type="evidence" value="ECO:0007669"/>
    <property type="project" value="UniProtKB-KW"/>
</dbReference>
<dbReference type="GO" id="GO:0009791">
    <property type="term" value="P:post-embryonic development"/>
    <property type="evidence" value="ECO:0007669"/>
    <property type="project" value="UniProtKB-ARBA"/>
</dbReference>
<dbReference type="SUPFAM" id="SSF57667">
    <property type="entry name" value="beta-beta-alpha zinc fingers"/>
    <property type="match status" value="1"/>
</dbReference>
<keyword evidence="2" id="KW-0479">Metal-binding</keyword>
<dbReference type="Proteomes" id="UP000236161">
    <property type="component" value="Unassembled WGS sequence"/>
</dbReference>
<sequence length="358" mass="40935">MASQRRFSGGSSSSRRRNVDPKYVTELDRLPALCENFDETSKPDLDLSAEHDPEASGDVGTGTGPSTQSSSISNKSRTKRSKVWEFFDLQIKSNSNAERPEYIAICKICKNQYSYKQGGTGGGTGTFKKHLVRFHKFDEKICQPTIIESTQTQLNPQSGSRPWAFRNDTARRGLVRFVVRTEQPFTICGKDGFLEYIVQYLQPQYTRISRHTLKKYCMSMYDEYRKSLIEHLSNISCRVSLTSDIWTSITKKFDDDMSLLEWWKNSSKQYHILSALARDVLAAQASTVASKSAFSTTGRIVGDYRSSLSPAILCMLTCLQDWFAAESRNQQYNFMEEFKDNSSEEEEYSRKILCNYDE</sequence>
<keyword evidence="7" id="KW-0804">Transcription</keyword>
<dbReference type="Pfam" id="PF02892">
    <property type="entry name" value="zf-BED"/>
    <property type="match status" value="1"/>
</dbReference>
<keyword evidence="5" id="KW-0805">Transcription regulation</keyword>
<keyword evidence="13" id="KW-1185">Reference proteome</keyword>
<accession>A0A2I0BFH7</accession>
<keyword evidence="6" id="KW-0238">DNA-binding</keyword>
<dbReference type="STRING" id="1088818.A0A2I0BFH7"/>
<dbReference type="EMBL" id="KZ451885">
    <property type="protein sequence ID" value="PKA66524.1"/>
    <property type="molecule type" value="Genomic_DNA"/>
</dbReference>